<comment type="caution">
    <text evidence="3">The sequence shown here is derived from an EMBL/GenBank/DDBJ whole genome shotgun (WGS) entry which is preliminary data.</text>
</comment>
<feature type="compositionally biased region" description="Basic and acidic residues" evidence="2">
    <location>
        <begin position="47"/>
        <end position="65"/>
    </location>
</feature>
<name>A0ABQ4SQC9_9HYPH</name>
<feature type="coiled-coil region" evidence="1">
    <location>
        <begin position="140"/>
        <end position="167"/>
    </location>
</feature>
<proteinExistence type="predicted"/>
<evidence type="ECO:0008006" key="5">
    <source>
        <dbReference type="Google" id="ProtNLM"/>
    </source>
</evidence>
<organism evidence="3 4">
    <name type="scientific">Methylobacterium isbiliense</name>
    <dbReference type="NCBI Taxonomy" id="315478"/>
    <lineage>
        <taxon>Bacteria</taxon>
        <taxon>Pseudomonadati</taxon>
        <taxon>Pseudomonadota</taxon>
        <taxon>Alphaproteobacteria</taxon>
        <taxon>Hyphomicrobiales</taxon>
        <taxon>Methylobacteriaceae</taxon>
        <taxon>Methylobacterium</taxon>
    </lineage>
</organism>
<evidence type="ECO:0000313" key="3">
    <source>
        <dbReference type="EMBL" id="GJE04028.1"/>
    </source>
</evidence>
<protein>
    <recommendedName>
        <fullName evidence="5">Chromosome partition protein Smc</fullName>
    </recommendedName>
</protein>
<reference evidence="3" key="1">
    <citation type="journal article" date="2021" name="Front. Microbiol.">
        <title>Comprehensive Comparative Genomics and Phenotyping of Methylobacterium Species.</title>
        <authorList>
            <person name="Alessa O."/>
            <person name="Ogura Y."/>
            <person name="Fujitani Y."/>
            <person name="Takami H."/>
            <person name="Hayashi T."/>
            <person name="Sahin N."/>
            <person name="Tani A."/>
        </authorList>
    </citation>
    <scope>NUCLEOTIDE SEQUENCE</scope>
    <source>
        <strain evidence="3">DSM 17168</strain>
    </source>
</reference>
<sequence>MAERLMTYAELAEVWGVSKEAARKKVEGLRLPKQMGNDGRARVMIDLTEVQHEPMKPRSDRRPDGDQPETPPDVADLRRLASTLETEVERITALATSNRADYERERDRADTLVTELSAIRAALEAALVERDAERARRAQVEVLTALMEAERRRAEELRIERDRWQEEATRPRGLLALFRRRA</sequence>
<dbReference type="EMBL" id="BPQQ01000099">
    <property type="protein sequence ID" value="GJE04028.1"/>
    <property type="molecule type" value="Genomic_DNA"/>
</dbReference>
<evidence type="ECO:0000313" key="4">
    <source>
        <dbReference type="Proteomes" id="UP001055153"/>
    </source>
</evidence>
<reference evidence="3" key="2">
    <citation type="submission" date="2021-08" db="EMBL/GenBank/DDBJ databases">
        <authorList>
            <person name="Tani A."/>
            <person name="Ola A."/>
            <person name="Ogura Y."/>
            <person name="Katsura K."/>
            <person name="Hayashi T."/>
        </authorList>
    </citation>
    <scope>NUCLEOTIDE SEQUENCE</scope>
    <source>
        <strain evidence="3">DSM 17168</strain>
    </source>
</reference>
<feature type="region of interest" description="Disordered" evidence="2">
    <location>
        <begin position="47"/>
        <end position="74"/>
    </location>
</feature>
<gene>
    <name evidence="3" type="ORF">GMJLKIPL_5988</name>
</gene>
<keyword evidence="4" id="KW-1185">Reference proteome</keyword>
<keyword evidence="1" id="KW-0175">Coiled coil</keyword>
<dbReference type="RefSeq" id="WP_238241400.1">
    <property type="nucleotide sequence ID" value="NZ_BPQQ01000099.1"/>
</dbReference>
<evidence type="ECO:0000256" key="2">
    <source>
        <dbReference type="SAM" id="MobiDB-lite"/>
    </source>
</evidence>
<dbReference type="Proteomes" id="UP001055153">
    <property type="component" value="Unassembled WGS sequence"/>
</dbReference>
<accession>A0ABQ4SQC9</accession>
<evidence type="ECO:0000256" key="1">
    <source>
        <dbReference type="SAM" id="Coils"/>
    </source>
</evidence>